<dbReference type="GO" id="GO:0008757">
    <property type="term" value="F:S-adenosylmethionine-dependent methyltransferase activity"/>
    <property type="evidence" value="ECO:0007669"/>
    <property type="project" value="InterPro"/>
</dbReference>
<dbReference type="Gene3D" id="3.40.50.150">
    <property type="entry name" value="Vaccinia Virus protein VP39"/>
    <property type="match status" value="1"/>
</dbReference>
<keyword evidence="3" id="KW-1185">Reference proteome</keyword>
<protein>
    <submittedName>
        <fullName evidence="2">Methyltransferase</fullName>
    </submittedName>
</protein>
<evidence type="ECO:0000313" key="2">
    <source>
        <dbReference type="EMBL" id="AKF08720.1"/>
    </source>
</evidence>
<evidence type="ECO:0000313" key="3">
    <source>
        <dbReference type="Proteomes" id="UP000034883"/>
    </source>
</evidence>
<name>A0A0F6YJZ9_9BACT</name>
<dbReference type="SUPFAM" id="SSF53335">
    <property type="entry name" value="S-adenosyl-L-methionine-dependent methyltransferases"/>
    <property type="match status" value="1"/>
</dbReference>
<dbReference type="EMBL" id="CP011125">
    <property type="protein sequence ID" value="AKF08720.1"/>
    <property type="molecule type" value="Genomic_DNA"/>
</dbReference>
<gene>
    <name evidence="2" type="ORF">DB32_005869</name>
</gene>
<sequence>MMLAPWLEARPRPRAHALVPLDATSVLLVGCGVGDDALALAERIVGARVTGVDTSLARIDEALRRARHVALAVRFAVADARALPFDDGRFDVVLADRVLGDVDDRLRAMRELARVTRAGGRVLVHDRAEVISPRDVERDDDVMTLLARAGLVAIEIADEGMLDDGARVVTLIGLKPRDEEP</sequence>
<organism evidence="2 3">
    <name type="scientific">Sandaracinus amylolyticus</name>
    <dbReference type="NCBI Taxonomy" id="927083"/>
    <lineage>
        <taxon>Bacteria</taxon>
        <taxon>Pseudomonadati</taxon>
        <taxon>Myxococcota</taxon>
        <taxon>Polyangia</taxon>
        <taxon>Polyangiales</taxon>
        <taxon>Sandaracinaceae</taxon>
        <taxon>Sandaracinus</taxon>
    </lineage>
</organism>
<dbReference type="InterPro" id="IPR013216">
    <property type="entry name" value="Methyltransf_11"/>
</dbReference>
<dbReference type="CDD" id="cd02440">
    <property type="entry name" value="AdoMet_MTases"/>
    <property type="match status" value="1"/>
</dbReference>
<accession>A0A0F6YJZ9</accession>
<proteinExistence type="predicted"/>
<dbReference type="PANTHER" id="PTHR43591">
    <property type="entry name" value="METHYLTRANSFERASE"/>
    <property type="match status" value="1"/>
</dbReference>
<feature type="domain" description="Methyltransferase type 11" evidence="1">
    <location>
        <begin position="28"/>
        <end position="123"/>
    </location>
</feature>
<dbReference type="Pfam" id="PF08241">
    <property type="entry name" value="Methyltransf_11"/>
    <property type="match status" value="1"/>
</dbReference>
<dbReference type="KEGG" id="samy:DB32_005869"/>
<evidence type="ECO:0000259" key="1">
    <source>
        <dbReference type="Pfam" id="PF08241"/>
    </source>
</evidence>
<dbReference type="InterPro" id="IPR029063">
    <property type="entry name" value="SAM-dependent_MTases_sf"/>
</dbReference>
<keyword evidence="2" id="KW-0808">Transferase</keyword>
<dbReference type="AlphaFoldDB" id="A0A0F6YJZ9"/>
<dbReference type="Proteomes" id="UP000034883">
    <property type="component" value="Chromosome"/>
</dbReference>
<dbReference type="PANTHER" id="PTHR43591:SF78">
    <property type="entry name" value="SLR0407 PROTEIN"/>
    <property type="match status" value="1"/>
</dbReference>
<dbReference type="GO" id="GO:0032259">
    <property type="term" value="P:methylation"/>
    <property type="evidence" value="ECO:0007669"/>
    <property type="project" value="UniProtKB-KW"/>
</dbReference>
<reference evidence="2 3" key="1">
    <citation type="submission" date="2015-03" db="EMBL/GenBank/DDBJ databases">
        <title>Genome assembly of Sandaracinus amylolyticus DSM 53668.</title>
        <authorList>
            <person name="Sharma G."/>
            <person name="Subramanian S."/>
        </authorList>
    </citation>
    <scope>NUCLEOTIDE SEQUENCE [LARGE SCALE GENOMIC DNA]</scope>
    <source>
        <strain evidence="2 3">DSM 53668</strain>
    </source>
</reference>
<keyword evidence="2" id="KW-0489">Methyltransferase</keyword>
<dbReference type="STRING" id="927083.DB32_005869"/>